<evidence type="ECO:0000313" key="4">
    <source>
        <dbReference type="Proteomes" id="UP000558488"/>
    </source>
</evidence>
<dbReference type="AlphaFoldDB" id="A0A7J8A840"/>
<feature type="compositionally biased region" description="Low complexity" evidence="1">
    <location>
        <begin position="244"/>
        <end position="255"/>
    </location>
</feature>
<reference evidence="3 4" key="1">
    <citation type="journal article" date="2020" name="Nature">
        <title>Six reference-quality genomes reveal evolution of bat adaptations.</title>
        <authorList>
            <person name="Jebb D."/>
            <person name="Huang Z."/>
            <person name="Pippel M."/>
            <person name="Hughes G.M."/>
            <person name="Lavrichenko K."/>
            <person name="Devanna P."/>
            <person name="Winkler S."/>
            <person name="Jermiin L.S."/>
            <person name="Skirmuntt E.C."/>
            <person name="Katzourakis A."/>
            <person name="Burkitt-Gray L."/>
            <person name="Ray D.A."/>
            <person name="Sullivan K.A.M."/>
            <person name="Roscito J.G."/>
            <person name="Kirilenko B.M."/>
            <person name="Davalos L.M."/>
            <person name="Corthals A.P."/>
            <person name="Power M.L."/>
            <person name="Jones G."/>
            <person name="Ransome R.D."/>
            <person name="Dechmann D.K.N."/>
            <person name="Locatelli A.G."/>
            <person name="Puechmaille S.J."/>
            <person name="Fedrigo O."/>
            <person name="Jarvis E.D."/>
            <person name="Hiller M."/>
            <person name="Vernes S.C."/>
            <person name="Myers E.W."/>
            <person name="Teeling E.C."/>
        </authorList>
    </citation>
    <scope>NUCLEOTIDE SEQUENCE [LARGE SCALE GENOMIC DNA]</scope>
    <source>
        <strain evidence="3">MPipKuh1</strain>
        <tissue evidence="3">Flight muscle</tissue>
    </source>
</reference>
<evidence type="ECO:0000256" key="2">
    <source>
        <dbReference type="SAM" id="SignalP"/>
    </source>
</evidence>
<comment type="caution">
    <text evidence="3">The sequence shown here is derived from an EMBL/GenBank/DDBJ whole genome shotgun (WGS) entry which is preliminary data.</text>
</comment>
<evidence type="ECO:0000256" key="1">
    <source>
        <dbReference type="SAM" id="MobiDB-lite"/>
    </source>
</evidence>
<dbReference type="Gene3D" id="3.90.310.10">
    <property type="entry name" value="ENV polyprotein, receptor-binding domain"/>
    <property type="match status" value="1"/>
</dbReference>
<organism evidence="3 4">
    <name type="scientific">Pipistrellus kuhlii</name>
    <name type="common">Kuhl's pipistrelle</name>
    <dbReference type="NCBI Taxonomy" id="59472"/>
    <lineage>
        <taxon>Eukaryota</taxon>
        <taxon>Metazoa</taxon>
        <taxon>Chordata</taxon>
        <taxon>Craniata</taxon>
        <taxon>Vertebrata</taxon>
        <taxon>Euteleostomi</taxon>
        <taxon>Mammalia</taxon>
        <taxon>Eutheria</taxon>
        <taxon>Laurasiatheria</taxon>
        <taxon>Chiroptera</taxon>
        <taxon>Yangochiroptera</taxon>
        <taxon>Vespertilionidae</taxon>
        <taxon>Pipistrellus</taxon>
    </lineage>
</organism>
<keyword evidence="4" id="KW-1185">Reference proteome</keyword>
<dbReference type="SUPFAM" id="SSF49830">
    <property type="entry name" value="ENV polyprotein, receptor-binding domain"/>
    <property type="match status" value="1"/>
</dbReference>
<evidence type="ECO:0000313" key="3">
    <source>
        <dbReference type="EMBL" id="KAF6382692.1"/>
    </source>
</evidence>
<dbReference type="Pfam" id="PF00429">
    <property type="entry name" value="TLV_coat"/>
    <property type="match status" value="1"/>
</dbReference>
<feature type="region of interest" description="Disordered" evidence="1">
    <location>
        <begin position="216"/>
        <end position="255"/>
    </location>
</feature>
<feature type="chain" id="PRO_5029645490" evidence="2">
    <location>
        <begin position="35"/>
        <end position="255"/>
    </location>
</feature>
<keyword evidence="2" id="KW-0732">Signal</keyword>
<name>A0A7J8A840_PIPKU</name>
<dbReference type="Proteomes" id="UP000558488">
    <property type="component" value="Unassembled WGS sequence"/>
</dbReference>
<dbReference type="EMBL" id="JACAGB010000002">
    <property type="protein sequence ID" value="KAF6382692.1"/>
    <property type="molecule type" value="Genomic_DNA"/>
</dbReference>
<gene>
    <name evidence="3" type="ORF">mPipKuh1_009035</name>
</gene>
<protein>
    <submittedName>
        <fullName evidence="3">Uncharacterized protein</fullName>
    </submittedName>
</protein>
<proteinExistence type="predicted"/>
<sequence length="255" mass="27121">MEPRLQSAQLAQATARPTRLALVTLLTLFAATHAAGSPHAPYNLTWQIVEPSSGAVLSQTSRSQPGDAWFPELRVDLLALIPVQYDPAFARSRHFYVCPGHARAPGGGAQDPCGGAESYFCASWSCVSTGHIWWTPPKTGDLIAVERPAAPPCGLEGPCNPVSISFTAQGKEAAGWDTGKTWGIRFYDKTRFGYRDHGGLFTVRLLRTSLSDPVAGVGPDQVLGPRPAPTRASPPRSTPPPASLPSALPAPHLNI</sequence>
<dbReference type="InterPro" id="IPR008981">
    <property type="entry name" value="FMuLV_rcpt-bd"/>
</dbReference>
<accession>A0A7J8A840</accession>
<dbReference type="InterPro" id="IPR018154">
    <property type="entry name" value="TLV/ENV_coat_polyprotein"/>
</dbReference>
<feature type="signal peptide" evidence="2">
    <location>
        <begin position="1"/>
        <end position="34"/>
    </location>
</feature>